<feature type="compositionally biased region" description="Polar residues" evidence="14">
    <location>
        <begin position="674"/>
        <end position="683"/>
    </location>
</feature>
<keyword evidence="7" id="KW-0677">Repeat</keyword>
<accession>A0A8T3CGZ8</accession>
<evidence type="ECO:0000256" key="12">
    <source>
        <dbReference type="ARBA" id="ARBA00072644"/>
    </source>
</evidence>
<dbReference type="SMART" id="SM00228">
    <property type="entry name" value="PDZ"/>
    <property type="match status" value="2"/>
</dbReference>
<evidence type="ECO:0000256" key="7">
    <source>
        <dbReference type="ARBA" id="ARBA00022737"/>
    </source>
</evidence>
<dbReference type="PANTHER" id="PTHR23119">
    <property type="entry name" value="DISCS LARGE"/>
    <property type="match status" value="1"/>
</dbReference>
<dbReference type="SMART" id="SM00369">
    <property type="entry name" value="LRR_TYP"/>
    <property type="match status" value="10"/>
</dbReference>
<evidence type="ECO:0000256" key="5">
    <source>
        <dbReference type="ARBA" id="ARBA00022553"/>
    </source>
</evidence>
<keyword evidence="8" id="KW-0770">Synapse</keyword>
<dbReference type="GO" id="GO:0014069">
    <property type="term" value="C:postsynaptic density"/>
    <property type="evidence" value="ECO:0007669"/>
    <property type="project" value="UniProtKB-SubCell"/>
</dbReference>
<evidence type="ECO:0000256" key="8">
    <source>
        <dbReference type="ARBA" id="ARBA00023018"/>
    </source>
</evidence>
<comment type="similarity">
    <text evidence="2">Belongs to the LAP (LRR and PDZ) protein family.</text>
</comment>
<dbReference type="GO" id="GO:0098609">
    <property type="term" value="P:cell-cell adhesion"/>
    <property type="evidence" value="ECO:0007669"/>
    <property type="project" value="TreeGrafter"/>
</dbReference>
<dbReference type="Proteomes" id="UP000829720">
    <property type="component" value="Unassembled WGS sequence"/>
</dbReference>
<dbReference type="SUPFAM" id="SSF52058">
    <property type="entry name" value="L domain-like"/>
    <property type="match status" value="1"/>
</dbReference>
<feature type="domain" description="PDZ" evidence="15">
    <location>
        <begin position="1292"/>
        <end position="1349"/>
    </location>
</feature>
<evidence type="ECO:0000256" key="13">
    <source>
        <dbReference type="ARBA" id="ARBA00078841"/>
    </source>
</evidence>
<dbReference type="FunFam" id="3.80.10.10:FF:000061">
    <property type="entry name" value="leucine-rich repeat-containing protein 7 isoform X1"/>
    <property type="match status" value="1"/>
</dbReference>
<dbReference type="PANTHER" id="PTHR23119:SF48">
    <property type="entry name" value="LEUCINE-RICH REPEAT-CONTAINING PROTEIN 7"/>
    <property type="match status" value="1"/>
</dbReference>
<dbReference type="GO" id="GO:0043113">
    <property type="term" value="P:receptor clustering"/>
    <property type="evidence" value="ECO:0007669"/>
    <property type="project" value="TreeGrafter"/>
</dbReference>
<dbReference type="GO" id="GO:0045211">
    <property type="term" value="C:postsynaptic membrane"/>
    <property type="evidence" value="ECO:0007669"/>
    <property type="project" value="TreeGrafter"/>
</dbReference>
<dbReference type="Pfam" id="PF23598">
    <property type="entry name" value="LRR_14"/>
    <property type="match status" value="1"/>
</dbReference>
<dbReference type="GO" id="GO:0019901">
    <property type="term" value="F:protein kinase binding"/>
    <property type="evidence" value="ECO:0007669"/>
    <property type="project" value="TreeGrafter"/>
</dbReference>
<dbReference type="Gene3D" id="3.80.10.10">
    <property type="entry name" value="Ribonuclease Inhibitor"/>
    <property type="match status" value="4"/>
</dbReference>
<dbReference type="InterPro" id="IPR032675">
    <property type="entry name" value="LRR_dom_sf"/>
</dbReference>
<evidence type="ECO:0000256" key="11">
    <source>
        <dbReference type="ARBA" id="ARBA00062225"/>
    </source>
</evidence>
<feature type="compositionally biased region" description="Pro residues" evidence="14">
    <location>
        <begin position="1419"/>
        <end position="1431"/>
    </location>
</feature>
<dbReference type="GO" id="GO:0005829">
    <property type="term" value="C:cytosol"/>
    <property type="evidence" value="ECO:0007669"/>
    <property type="project" value="UniProtKB-ARBA"/>
</dbReference>
<comment type="subunit">
    <text evidence="11">Interacts with CNKSR2 and DLG4. Interacts with CTNND2/Catenin delta-2. Forms a complex with N-cadherin through CTNND2. Interacts with CAMK2A.</text>
</comment>
<gene>
    <name evidence="16" type="ORF">AGOR_G00243890</name>
</gene>
<dbReference type="Gene3D" id="2.30.42.10">
    <property type="match status" value="2"/>
</dbReference>
<dbReference type="Pfam" id="PF13855">
    <property type="entry name" value="LRR_8"/>
    <property type="match status" value="2"/>
</dbReference>
<keyword evidence="6" id="KW-0433">Leucine-rich repeat</keyword>
<feature type="region of interest" description="Disordered" evidence="14">
    <location>
        <begin position="1073"/>
        <end position="1117"/>
    </location>
</feature>
<dbReference type="FunFam" id="3.80.10.10:FF:000118">
    <property type="entry name" value="Leucine rich repeat containing 7"/>
    <property type="match status" value="1"/>
</dbReference>
<reference evidence="16" key="1">
    <citation type="submission" date="2021-01" db="EMBL/GenBank/DDBJ databases">
        <authorList>
            <person name="Zahm M."/>
            <person name="Roques C."/>
            <person name="Cabau C."/>
            <person name="Klopp C."/>
            <person name="Donnadieu C."/>
            <person name="Jouanno E."/>
            <person name="Lampietro C."/>
            <person name="Louis A."/>
            <person name="Herpin A."/>
            <person name="Echchiki A."/>
            <person name="Berthelot C."/>
            <person name="Parey E."/>
            <person name="Roest-Crollius H."/>
            <person name="Braasch I."/>
            <person name="Postlethwait J."/>
            <person name="Bobe J."/>
            <person name="Montfort J."/>
            <person name="Bouchez O."/>
            <person name="Begum T."/>
            <person name="Mejri S."/>
            <person name="Adams A."/>
            <person name="Chen W.-J."/>
            <person name="Guiguen Y."/>
        </authorList>
    </citation>
    <scope>NUCLEOTIDE SEQUENCE</scope>
    <source>
        <tissue evidence="16">Blood</tissue>
    </source>
</reference>
<name>A0A8T3CGZ8_9TELE</name>
<dbReference type="InterPro" id="IPR003591">
    <property type="entry name" value="Leu-rich_rpt_typical-subtyp"/>
</dbReference>
<feature type="compositionally biased region" description="Low complexity" evidence="14">
    <location>
        <begin position="799"/>
        <end position="814"/>
    </location>
</feature>
<evidence type="ECO:0000259" key="15">
    <source>
        <dbReference type="PROSITE" id="PS50106"/>
    </source>
</evidence>
<dbReference type="InterPro" id="IPR036034">
    <property type="entry name" value="PDZ_sf"/>
</dbReference>
<evidence type="ECO:0000256" key="4">
    <source>
        <dbReference type="ARBA" id="ARBA00022490"/>
    </source>
</evidence>
<keyword evidence="3" id="KW-0488">Methylation</keyword>
<dbReference type="InterPro" id="IPR001611">
    <property type="entry name" value="Leu-rich_rpt"/>
</dbReference>
<evidence type="ECO:0000256" key="2">
    <source>
        <dbReference type="ARBA" id="ARBA00007772"/>
    </source>
</evidence>
<comment type="function">
    <text evidence="10">Required for normal synaptic spine architecture and function. Necessary for DISC1 and GRM5 localization to postsynaptic density complexes and for both N-methyl D-aspartate receptor-dependent and metabotropic glutamate receptor-dependent long term depression.</text>
</comment>
<comment type="caution">
    <text evidence="16">The sequence shown here is derived from an EMBL/GenBank/DDBJ whole genome shotgun (WGS) entry which is preliminary data.</text>
</comment>
<evidence type="ECO:0000256" key="3">
    <source>
        <dbReference type="ARBA" id="ARBA00022481"/>
    </source>
</evidence>
<evidence type="ECO:0000256" key="6">
    <source>
        <dbReference type="ARBA" id="ARBA00022614"/>
    </source>
</evidence>
<dbReference type="PROSITE" id="PS50106">
    <property type="entry name" value="PDZ"/>
    <property type="match status" value="2"/>
</dbReference>
<keyword evidence="5" id="KW-0597">Phosphoprotein</keyword>
<dbReference type="SMART" id="SM00364">
    <property type="entry name" value="LRR_BAC"/>
    <property type="match status" value="11"/>
</dbReference>
<evidence type="ECO:0000256" key="10">
    <source>
        <dbReference type="ARBA" id="ARBA00059232"/>
    </source>
</evidence>
<dbReference type="GO" id="GO:0016323">
    <property type="term" value="C:basolateral plasma membrane"/>
    <property type="evidence" value="ECO:0007669"/>
    <property type="project" value="TreeGrafter"/>
</dbReference>
<feature type="compositionally biased region" description="Low complexity" evidence="14">
    <location>
        <begin position="643"/>
        <end position="663"/>
    </location>
</feature>
<feature type="compositionally biased region" description="Pro residues" evidence="14">
    <location>
        <begin position="717"/>
        <end position="726"/>
    </location>
</feature>
<evidence type="ECO:0000313" key="16">
    <source>
        <dbReference type="EMBL" id="KAI1883311.1"/>
    </source>
</evidence>
<evidence type="ECO:0000256" key="9">
    <source>
        <dbReference type="ARBA" id="ARBA00034105"/>
    </source>
</evidence>
<dbReference type="OrthoDB" id="2187496at2759"/>
<dbReference type="InterPro" id="IPR055414">
    <property type="entry name" value="LRR_R13L4/SHOC2-like"/>
</dbReference>
<protein>
    <recommendedName>
        <fullName evidence="12">Leucine-rich repeat-containing protein 7</fullName>
    </recommendedName>
    <alternativeName>
        <fullName evidence="13">Densin-180</fullName>
    </alternativeName>
</protein>
<dbReference type="PROSITE" id="PS51450">
    <property type="entry name" value="LRR"/>
    <property type="match status" value="4"/>
</dbReference>
<dbReference type="EMBL" id="JAERUA010000024">
    <property type="protein sequence ID" value="KAI1883311.1"/>
    <property type="molecule type" value="Genomic_DNA"/>
</dbReference>
<feature type="domain" description="PDZ" evidence="15">
    <location>
        <begin position="1459"/>
        <end position="1550"/>
    </location>
</feature>
<dbReference type="CDD" id="cd06749">
    <property type="entry name" value="PDZ_densin_erbin-like"/>
    <property type="match status" value="1"/>
</dbReference>
<feature type="region of interest" description="Disordered" evidence="14">
    <location>
        <begin position="1419"/>
        <end position="1450"/>
    </location>
</feature>
<dbReference type="InterPro" id="IPR050614">
    <property type="entry name" value="Synaptic_Scaffolding_LAP-MAGUK"/>
</dbReference>
<evidence type="ECO:0000256" key="14">
    <source>
        <dbReference type="SAM" id="MobiDB-lite"/>
    </source>
</evidence>
<dbReference type="GO" id="GO:0098887">
    <property type="term" value="P:neurotransmitter receptor transport, endosome to postsynaptic membrane"/>
    <property type="evidence" value="ECO:0007669"/>
    <property type="project" value="TreeGrafter"/>
</dbReference>
<dbReference type="Pfam" id="PF00595">
    <property type="entry name" value="PDZ"/>
    <property type="match status" value="2"/>
</dbReference>
<dbReference type="SUPFAM" id="SSF50156">
    <property type="entry name" value="PDZ domain-like"/>
    <property type="match status" value="2"/>
</dbReference>
<organism evidence="16 17">
    <name type="scientific">Albula goreensis</name>
    <dbReference type="NCBI Taxonomy" id="1534307"/>
    <lineage>
        <taxon>Eukaryota</taxon>
        <taxon>Metazoa</taxon>
        <taxon>Chordata</taxon>
        <taxon>Craniata</taxon>
        <taxon>Vertebrata</taxon>
        <taxon>Euteleostomi</taxon>
        <taxon>Actinopterygii</taxon>
        <taxon>Neopterygii</taxon>
        <taxon>Teleostei</taxon>
        <taxon>Albuliformes</taxon>
        <taxon>Albulidae</taxon>
        <taxon>Albula</taxon>
    </lineage>
</organism>
<feature type="compositionally biased region" description="Basic and acidic residues" evidence="14">
    <location>
        <begin position="579"/>
        <end position="593"/>
    </location>
</feature>
<dbReference type="GO" id="GO:0045197">
    <property type="term" value="P:establishment or maintenance of epithelial cell apical/basal polarity"/>
    <property type="evidence" value="ECO:0007669"/>
    <property type="project" value="TreeGrafter"/>
</dbReference>
<evidence type="ECO:0000256" key="1">
    <source>
        <dbReference type="ARBA" id="ARBA00004496"/>
    </source>
</evidence>
<dbReference type="GO" id="GO:0098968">
    <property type="term" value="P:neurotransmitter receptor transport postsynaptic membrane to endosome"/>
    <property type="evidence" value="ECO:0007669"/>
    <property type="project" value="TreeGrafter"/>
</dbReference>
<proteinExistence type="inferred from homology"/>
<dbReference type="GO" id="GO:0005912">
    <property type="term" value="C:adherens junction"/>
    <property type="evidence" value="ECO:0007669"/>
    <property type="project" value="TreeGrafter"/>
</dbReference>
<comment type="subcellular location">
    <subcellularLocation>
        <location evidence="1">Cytoplasm</location>
    </subcellularLocation>
    <subcellularLocation>
        <location evidence="9">Postsynaptic density</location>
    </subcellularLocation>
</comment>
<keyword evidence="17" id="KW-1185">Reference proteome</keyword>
<keyword evidence="4" id="KW-0963">Cytoplasm</keyword>
<sequence>MDNHSTIQLQCLEMSTRRKIMGRLVPCRCFRGEEEVISVLDYSHCSLQQVPKEIFSFERTLEELYLDANQIEELPKQLFSCQALRKLSMADNDLSSLPTTIASLVNLKELDVSKNGIQEFPDNIKGCKCLSVVEASVNPITKLPDGFTQLLNLTQLFLNDAFLDCLPTNFGKLSKLRILELRENHLKSLPKSLHKLSQLERLDLGSNEFSELPEVLEQIQHLKELWMDNNSLQRIPGSVGRLKHLTYLDLSKNRIEMLDSDISGCELLEDLLLSSNSLQQLPESVGMLKKLTTLKVDENQLSSLPNAIGSLSLLEEFDCSCNELEALPPTVGYLHNLHTFAADENFLSELPREIGSCRNVTVMSLRSNKLHSLPEEIGQMTKLRVLNLSDNRLKNLPFTFTKLKDLSALWLSDNQSKALIPLQSEANPETKQRVLTNYMFPQQPRRDEDYQSDSDSFNPALWEEQRQQRMTVAFDFEEKEEEDSAGKVKVEINLKRYPTPYPEDLKNMVKSIQSIVGKGGHALSPDKGPTQAGMDLHVMDKYEHKWPSATVTGPKEMTAKVTDREVKEFQRVEPGQLHMLEKEGGAEGSEDSRCGSPNDIRISDMRPTLVEPPSYKPQGVLLGKNQKESEESDADKGQCLNTSGSSAPSSEYSPSQASSASSNPPVPRPVPPSTQQEATTPAHWTSRFGPALPLLCQRETLQTRWSAPPLQYDSTDPPAPPAPGPAPANTSGPARRPLLRQERIMGLPLELEGSPRAPRARASPQPPPVPPARWHNWTRTPSPLEDRTAFPSKPDPSLGHAAATGQGSTTTSGPSPHPERDSTQLPGSSPSSGPWGGPAQTDSGPLDPYSGALVLSKSSERLNPANAADPANPTNTLAARDSRAKFRKSQSIDEIDSAPTLYSIPLADTQGGGADLTMPLPQPIPRSQSAPMLDDDTLGAEPEPQSQGGGVQQGLYQTAAPPPFPTTSEGMAQVSRGPPRAQRGYLPGEPVFGGGGAPQSTAPRSRPGLLRRADSLVSSAELAVFRRAVEAQQLQLTERSNRPLYRNLLEQQPVLPPDSHYPRSRDTRYAIAHDPKKQPPISNPAAGYPTKSLPQRRPMSARSFSTEGFGGPQARPVSARPSMAALLEKGPLDMSLSPCLEHGVEPDLQPHPDVLTSHLSSHLSSRMPADWRQQLLRHIESKRMDRGPLIEKQQDDLSPMSQWGPYALARRDVPPEILIRKAGGLPHPTQGMMLPSVTGQSPTYEGGVGDLPFQPYPSPLPTPTPAARPQSARSLIQTKGQKGRDTYQEQVCVRIEKSPGLGGLGFSISGGVTGQGNPFRPSDMGIFVTRVQPDGPATHLLQPGDKILKGPLIEKQQDDLSPMSQWGPYALARRDVPPEILIRKAGGLPHPTQGMMLPSVTGQSPTYEGGVGDLPFQPYPSPLPTPTPAPRPQSARSLIQTKGQKGRDTYQEQVKLRRLTDMIEKSPGLGGLGFSISGGVTGQGNPFRPSDMGIFVTRVQPDGPATHLLQPGDKILKANGHSFLNMEHTTAVCLLKSFHNPVDLLISREGRA</sequence>
<feature type="region of interest" description="Disordered" evidence="14">
    <location>
        <begin position="569"/>
        <end position="1007"/>
    </location>
</feature>
<dbReference type="SMART" id="SM00365">
    <property type="entry name" value="LRR_SD22"/>
    <property type="match status" value="5"/>
</dbReference>
<evidence type="ECO:0000313" key="17">
    <source>
        <dbReference type="Proteomes" id="UP000829720"/>
    </source>
</evidence>
<dbReference type="FunFam" id="2.30.42.10:FF:000036">
    <property type="entry name" value="Erbin isoform 7"/>
    <property type="match status" value="1"/>
</dbReference>
<feature type="compositionally biased region" description="Low complexity" evidence="14">
    <location>
        <begin position="862"/>
        <end position="879"/>
    </location>
</feature>
<dbReference type="InterPro" id="IPR001478">
    <property type="entry name" value="PDZ"/>
</dbReference>